<dbReference type="STRING" id="1423739.FC85_GL002384"/>
<feature type="domain" description="DUF5776" evidence="3">
    <location>
        <begin position="558"/>
        <end position="625"/>
    </location>
</feature>
<feature type="compositionally biased region" description="Low complexity" evidence="1">
    <location>
        <begin position="361"/>
        <end position="385"/>
    </location>
</feature>
<feature type="region of interest" description="Disordered" evidence="1">
    <location>
        <begin position="355"/>
        <end position="387"/>
    </location>
</feature>
<evidence type="ECO:0000256" key="1">
    <source>
        <dbReference type="SAM" id="MobiDB-lite"/>
    </source>
</evidence>
<comment type="caution">
    <text evidence="4">The sequence shown here is derived from an EMBL/GenBank/DDBJ whole genome shotgun (WGS) entry which is preliminary data.</text>
</comment>
<evidence type="ECO:0000259" key="3">
    <source>
        <dbReference type="Pfam" id="PF19087"/>
    </source>
</evidence>
<dbReference type="EMBL" id="AZEY01000023">
    <property type="protein sequence ID" value="KRL68568.1"/>
    <property type="molecule type" value="Genomic_DNA"/>
</dbReference>
<evidence type="ECO:0000313" key="5">
    <source>
        <dbReference type="Proteomes" id="UP000052013"/>
    </source>
</evidence>
<evidence type="ECO:0000313" key="4">
    <source>
        <dbReference type="EMBL" id="KRL68568.1"/>
    </source>
</evidence>
<dbReference type="Pfam" id="PF19087">
    <property type="entry name" value="DUF5776"/>
    <property type="match status" value="2"/>
</dbReference>
<dbReference type="Proteomes" id="UP000052013">
    <property type="component" value="Unassembled WGS sequence"/>
</dbReference>
<dbReference type="RefSeq" id="WP_307726106.1">
    <property type="nucleotide sequence ID" value="NZ_AZEY01000023.1"/>
</dbReference>
<dbReference type="InterPro" id="IPR044081">
    <property type="entry name" value="DUF5776"/>
</dbReference>
<sequence>MKTKSVLRGKTTRGGSNKRHLKKYVTAKLLVTALAALTFGGAAAVTDVGIPVGVAQAADDRYYIQPIDEATNETVGWPISVKGTSGQSIDAPRVVEYRAKQQKVRLPQKPATIRVAYTKVTAMVSITVNYFDRNNPSTEPLDSQTINAIPYNYQTDDVPLKDLGSDYSYYHSEVATKLDGLTFYGFSWYGFGIDNQSEAGGTAVVNVYVNGPKVFNDFKPKNITYKIGSPKPVPADYVDKDDKGNVIDPTEVKIDDSAVKWDQPGSYQVPVTYGDATHNATVTVQAADKPQPVQYSYTVRTIDGQGHDLGRGYSSTGASGSAISAPTISGYTLTSANNVALTSNGQQITFTYRLNSSTPVTPTNPGATDPTTPNNPNPGTTNDSNATMTPVEPTNNVPTNAAQKGAVVYAVNKIGLYSSPDFTKANRKGWYVKKPRVARPMFVVTGYERSQNGALRYRVRDVNHLSKTAGQTGYITANWKYVRPAYYAAKHSTITVINPRGVNAYRKANLTGKVKAYKQGTVLKVKGIVKHNLTTRYVLTNGNYVTANRKLVNMGRHKQVKAIKTKQTINRYRDVNLTKQNKRLAKNKKLKVYNFDYSQKNDVTKHGTLRYRVAGGYITGNTKYVKVYR</sequence>
<proteinExistence type="predicted"/>
<organism evidence="4 5">
    <name type="scientific">Lentilactobacillus diolivorans DSM 14421</name>
    <dbReference type="NCBI Taxonomy" id="1423739"/>
    <lineage>
        <taxon>Bacteria</taxon>
        <taxon>Bacillati</taxon>
        <taxon>Bacillota</taxon>
        <taxon>Bacilli</taxon>
        <taxon>Lactobacillales</taxon>
        <taxon>Lactobacillaceae</taxon>
        <taxon>Lentilactobacillus</taxon>
    </lineage>
</organism>
<feature type="chain" id="PRO_5006410746" description="DUF5776 domain-containing protein" evidence="2">
    <location>
        <begin position="45"/>
        <end position="629"/>
    </location>
</feature>
<feature type="signal peptide" evidence="2">
    <location>
        <begin position="1"/>
        <end position="44"/>
    </location>
</feature>
<keyword evidence="2" id="KW-0732">Signal</keyword>
<name>A0A0R1SQS7_9LACO</name>
<evidence type="ECO:0000256" key="2">
    <source>
        <dbReference type="SAM" id="SignalP"/>
    </source>
</evidence>
<accession>A0A0R1SQS7</accession>
<protein>
    <recommendedName>
        <fullName evidence="3">DUF5776 domain-containing protein</fullName>
    </recommendedName>
</protein>
<gene>
    <name evidence="4" type="ORF">FC85_GL002384</name>
</gene>
<dbReference type="PATRIC" id="fig|1423739.3.peg.2480"/>
<reference evidence="4 5" key="1">
    <citation type="journal article" date="2015" name="Genome Announc.">
        <title>Expanding the biotechnology potential of lactobacilli through comparative genomics of 213 strains and associated genera.</title>
        <authorList>
            <person name="Sun Z."/>
            <person name="Harris H.M."/>
            <person name="McCann A."/>
            <person name="Guo C."/>
            <person name="Argimon S."/>
            <person name="Zhang W."/>
            <person name="Yang X."/>
            <person name="Jeffery I.B."/>
            <person name="Cooney J.C."/>
            <person name="Kagawa T.F."/>
            <person name="Liu W."/>
            <person name="Song Y."/>
            <person name="Salvetti E."/>
            <person name="Wrobel A."/>
            <person name="Rasinkangas P."/>
            <person name="Parkhill J."/>
            <person name="Rea M.C."/>
            <person name="O'Sullivan O."/>
            <person name="Ritari J."/>
            <person name="Douillard F.P."/>
            <person name="Paul Ross R."/>
            <person name="Yang R."/>
            <person name="Briner A.E."/>
            <person name="Felis G.E."/>
            <person name="de Vos W.M."/>
            <person name="Barrangou R."/>
            <person name="Klaenhammer T.R."/>
            <person name="Caufield P.W."/>
            <person name="Cui Y."/>
            <person name="Zhang H."/>
            <person name="O'Toole P.W."/>
        </authorList>
    </citation>
    <scope>NUCLEOTIDE SEQUENCE [LARGE SCALE GENOMIC DNA]</scope>
    <source>
        <strain evidence="4 5">DSM 14421</strain>
    </source>
</reference>
<feature type="domain" description="DUF5776" evidence="3">
    <location>
        <begin position="486"/>
        <end position="552"/>
    </location>
</feature>
<dbReference type="AlphaFoldDB" id="A0A0R1SQS7"/>